<dbReference type="RefSeq" id="XP_040747591.1">
    <property type="nucleotide sequence ID" value="XM_040885257.1"/>
</dbReference>
<keyword evidence="2" id="KW-0472">Membrane</keyword>
<feature type="transmembrane region" description="Helical" evidence="2">
    <location>
        <begin position="412"/>
        <end position="431"/>
    </location>
</feature>
<evidence type="ECO:0000256" key="2">
    <source>
        <dbReference type="SAM" id="Phobius"/>
    </source>
</evidence>
<feature type="transmembrane region" description="Helical" evidence="2">
    <location>
        <begin position="511"/>
        <end position="530"/>
    </location>
</feature>
<protein>
    <submittedName>
        <fullName evidence="3">Uncharacterized protein</fullName>
    </submittedName>
</protein>
<feature type="transmembrane region" description="Helical" evidence="2">
    <location>
        <begin position="215"/>
        <end position="235"/>
    </location>
</feature>
<feature type="transmembrane region" description="Helical" evidence="2">
    <location>
        <begin position="381"/>
        <end position="400"/>
    </location>
</feature>
<feature type="transmembrane region" description="Helical" evidence="2">
    <location>
        <begin position="178"/>
        <end position="194"/>
    </location>
</feature>
<dbReference type="EMBL" id="MCFD01000001">
    <property type="protein sequence ID" value="ORX74380.1"/>
    <property type="molecule type" value="Genomic_DNA"/>
</dbReference>
<proteinExistence type="predicted"/>
<dbReference type="GeneID" id="63801905"/>
<feature type="transmembrane region" description="Helical" evidence="2">
    <location>
        <begin position="451"/>
        <end position="471"/>
    </location>
</feature>
<feature type="transmembrane region" description="Helical" evidence="2">
    <location>
        <begin position="147"/>
        <end position="166"/>
    </location>
</feature>
<accession>A0A1Y1WLD5</accession>
<gene>
    <name evidence="3" type="ORF">DL89DRAFT_254225</name>
</gene>
<comment type="caution">
    <text evidence="3">The sequence shown here is derived from an EMBL/GenBank/DDBJ whole genome shotgun (WGS) entry which is preliminary data.</text>
</comment>
<keyword evidence="2" id="KW-1133">Transmembrane helix</keyword>
<keyword evidence="4" id="KW-1185">Reference proteome</keyword>
<keyword evidence="2" id="KW-0812">Transmembrane</keyword>
<reference evidence="3 4" key="1">
    <citation type="submission" date="2016-07" db="EMBL/GenBank/DDBJ databases">
        <title>Pervasive Adenine N6-methylation of Active Genes in Fungi.</title>
        <authorList>
            <consortium name="DOE Joint Genome Institute"/>
            <person name="Mondo S.J."/>
            <person name="Dannebaum R.O."/>
            <person name="Kuo R.C."/>
            <person name="Labutti K."/>
            <person name="Haridas S."/>
            <person name="Kuo A."/>
            <person name="Salamov A."/>
            <person name="Ahrendt S.R."/>
            <person name="Lipzen A."/>
            <person name="Sullivan W."/>
            <person name="Andreopoulos W.B."/>
            <person name="Clum A."/>
            <person name="Lindquist E."/>
            <person name="Daum C."/>
            <person name="Ramamoorthy G.K."/>
            <person name="Gryganskyi A."/>
            <person name="Culley D."/>
            <person name="Magnuson J.K."/>
            <person name="James T.Y."/>
            <person name="O'Malley M.A."/>
            <person name="Stajich J.E."/>
            <person name="Spatafora J.W."/>
            <person name="Visel A."/>
            <person name="Grigoriev I.V."/>
        </authorList>
    </citation>
    <scope>NUCLEOTIDE SEQUENCE [LARGE SCALE GENOMIC DNA]</scope>
    <source>
        <strain evidence="3 4">ATCC 12442</strain>
    </source>
</reference>
<sequence length="562" mass="60160">MNETSGRRRNILGYGAPPHSINTQLETSLSAVTIHPASSKGSESDRDGNTELDSPLSTEGALLFTARPGGLARRVSSDNDTETLACSSDFGSTTPTYFEGGSVVLRPTPRHKIARAVGEEEVPYLTSLLLRAVRVVPFAQYVLHPRVVCVLGCIAFVGLGVGYTVLSKLLDDDLGLHFPYAMQLLVQVMAAVMLEAFSHQYGMFSRTGRIRTARLLPLTALYGVSVVLSHCARQVNSVHGTYQITQALLPAVVMVMMGSTATVYAAGRRHQRAGKNCRTSLLVFLKRMASRFVDQGRDALGHSSSSVIDLPLFASSNLADDFDSSVASARDSKPQRVARWLTLPVAAAMALALWAPAFHMVAMPEPETGLSTSLGLARSMLNILLSLASLLVNASLLVGISDHLQQHPGLSAAAFLRHFTPLCTLVLLVLWPVLEAPVNTLEAVWLGPTPALRVVLSCVGVATLGALSYLAKIALLRSAVSDGPVGVAMAGQIHTIICLGIGWWSYGYAHWGLQVLGFYTAIVCLAVWAASRITANVGNLVPVLSSHSFKTTRSRKYSSAIF</sequence>
<dbReference type="AlphaFoldDB" id="A0A1Y1WLD5"/>
<dbReference type="Proteomes" id="UP000193922">
    <property type="component" value="Unassembled WGS sequence"/>
</dbReference>
<organism evidence="3 4">
    <name type="scientific">Linderina pennispora</name>
    <dbReference type="NCBI Taxonomy" id="61395"/>
    <lineage>
        <taxon>Eukaryota</taxon>
        <taxon>Fungi</taxon>
        <taxon>Fungi incertae sedis</taxon>
        <taxon>Zoopagomycota</taxon>
        <taxon>Kickxellomycotina</taxon>
        <taxon>Kickxellomycetes</taxon>
        <taxon>Kickxellales</taxon>
        <taxon>Kickxellaceae</taxon>
        <taxon>Linderina</taxon>
    </lineage>
</organism>
<evidence type="ECO:0000313" key="4">
    <source>
        <dbReference type="Proteomes" id="UP000193922"/>
    </source>
</evidence>
<evidence type="ECO:0000256" key="1">
    <source>
        <dbReference type="SAM" id="MobiDB-lite"/>
    </source>
</evidence>
<feature type="transmembrane region" description="Helical" evidence="2">
    <location>
        <begin position="483"/>
        <end position="505"/>
    </location>
</feature>
<feature type="region of interest" description="Disordered" evidence="1">
    <location>
        <begin position="34"/>
        <end position="57"/>
    </location>
</feature>
<evidence type="ECO:0000313" key="3">
    <source>
        <dbReference type="EMBL" id="ORX74380.1"/>
    </source>
</evidence>
<feature type="transmembrane region" description="Helical" evidence="2">
    <location>
        <begin position="247"/>
        <end position="266"/>
    </location>
</feature>
<dbReference type="OrthoDB" id="5594966at2759"/>
<feature type="region of interest" description="Disordered" evidence="1">
    <location>
        <begin position="1"/>
        <end position="20"/>
    </location>
</feature>
<name>A0A1Y1WLD5_9FUNG</name>
<feature type="transmembrane region" description="Helical" evidence="2">
    <location>
        <begin position="340"/>
        <end position="361"/>
    </location>
</feature>